<organism evidence="3 4">
    <name type="scientific">Photobacterium lutimaris</name>
    <dbReference type="NCBI Taxonomy" id="388278"/>
    <lineage>
        <taxon>Bacteria</taxon>
        <taxon>Pseudomonadati</taxon>
        <taxon>Pseudomonadota</taxon>
        <taxon>Gammaproteobacteria</taxon>
        <taxon>Vibrionales</taxon>
        <taxon>Vibrionaceae</taxon>
        <taxon>Photobacterium</taxon>
    </lineage>
</organism>
<dbReference type="InterPro" id="IPR018163">
    <property type="entry name" value="Thr/Ala-tRNA-synth_IIc_edit"/>
</dbReference>
<dbReference type="GO" id="GO:0000166">
    <property type="term" value="F:nucleotide binding"/>
    <property type="evidence" value="ECO:0007669"/>
    <property type="project" value="InterPro"/>
</dbReference>
<gene>
    <name evidence="3" type="ORF">C9I99_19680</name>
</gene>
<proteinExistence type="predicted"/>
<protein>
    <submittedName>
        <fullName evidence="3">Metal-dependent hydrolase</fullName>
    </submittedName>
</protein>
<evidence type="ECO:0000256" key="1">
    <source>
        <dbReference type="ARBA" id="ARBA00022723"/>
    </source>
</evidence>
<name>A0A2T3IUT2_9GAMM</name>
<sequence>MSTIVISATHVLFPERIYQCEAEVQLIVATPAPGCYVVTDQTPFHPVSHIWPDHPADRGTLVLEGQAYDVVDCLVGAVELDSGQLHVGAEIPVKRDEPGWVFVVVHQLASTVDFPAGCQVMLNVDEQYQLALSRGHSGGHLSSLALNKVLHHDFWRKDASRKDELGHYDFHSYAQTESRVTEDCSTDTYRIGKTLRKRGLNAADMLAALPAITEQINQQLALWCEAGYPVDMRREGEALTDSRYWRCDLDEGQMVEIPCGGSHVRSLAEYAALRVEFCIASDQELVMITYSQPA</sequence>
<dbReference type="GO" id="GO:0002161">
    <property type="term" value="F:aminoacyl-tRNA deacylase activity"/>
    <property type="evidence" value="ECO:0007669"/>
    <property type="project" value="UniProtKB-ARBA"/>
</dbReference>
<dbReference type="PANTHER" id="PTHR43462:SF1">
    <property type="entry name" value="ALANYL-TRNA EDITING PROTEIN AARSD1"/>
    <property type="match status" value="1"/>
</dbReference>
<keyword evidence="3" id="KW-0378">Hydrolase</keyword>
<evidence type="ECO:0000313" key="3">
    <source>
        <dbReference type="EMBL" id="PSU32139.1"/>
    </source>
</evidence>
<evidence type="ECO:0000313" key="4">
    <source>
        <dbReference type="Proteomes" id="UP000241222"/>
    </source>
</evidence>
<dbReference type="AlphaFoldDB" id="A0A2T3IUT2"/>
<keyword evidence="1" id="KW-0479">Metal-binding</keyword>
<dbReference type="InterPro" id="IPR051335">
    <property type="entry name" value="Alanyl-tRNA_Editing_Enzymes"/>
</dbReference>
<reference evidence="3 4" key="1">
    <citation type="submission" date="2018-03" db="EMBL/GenBank/DDBJ databases">
        <title>Whole genome sequencing of Histamine producing bacteria.</title>
        <authorList>
            <person name="Butler K."/>
        </authorList>
    </citation>
    <scope>NUCLEOTIDE SEQUENCE [LARGE SCALE GENOMIC DNA]</scope>
    <source>
        <strain evidence="3 4">JCM 13586</strain>
    </source>
</reference>
<keyword evidence="2" id="KW-0862">Zinc</keyword>
<dbReference type="PANTHER" id="PTHR43462">
    <property type="entry name" value="ALANYL-TRNA EDITING PROTEIN"/>
    <property type="match status" value="1"/>
</dbReference>
<keyword evidence="4" id="KW-1185">Reference proteome</keyword>
<dbReference type="OrthoDB" id="6396444at2"/>
<dbReference type="EMBL" id="PYMH01000011">
    <property type="protein sequence ID" value="PSU32139.1"/>
    <property type="molecule type" value="Genomic_DNA"/>
</dbReference>
<dbReference type="Proteomes" id="UP000241222">
    <property type="component" value="Unassembled WGS sequence"/>
</dbReference>
<accession>A0A2T3IUT2</accession>
<comment type="caution">
    <text evidence="3">The sequence shown here is derived from an EMBL/GenBank/DDBJ whole genome shotgun (WGS) entry which is preliminary data.</text>
</comment>
<dbReference type="SUPFAM" id="SSF55186">
    <property type="entry name" value="ThrRS/AlaRS common domain"/>
    <property type="match status" value="1"/>
</dbReference>
<dbReference type="Gene3D" id="3.30.980.10">
    <property type="entry name" value="Threonyl-trna Synthetase, Chain A, domain 2"/>
    <property type="match status" value="1"/>
</dbReference>
<dbReference type="GO" id="GO:0046872">
    <property type="term" value="F:metal ion binding"/>
    <property type="evidence" value="ECO:0007669"/>
    <property type="project" value="UniProtKB-KW"/>
</dbReference>
<evidence type="ECO:0000256" key="2">
    <source>
        <dbReference type="ARBA" id="ARBA00022833"/>
    </source>
</evidence>